<evidence type="ECO:0000256" key="9">
    <source>
        <dbReference type="RuleBase" id="RU003845"/>
    </source>
</evidence>
<evidence type="ECO:0000256" key="7">
    <source>
        <dbReference type="ARBA" id="ARBA00023121"/>
    </source>
</evidence>
<evidence type="ECO:0000313" key="14">
    <source>
        <dbReference type="Proteomes" id="UP000549394"/>
    </source>
</evidence>
<feature type="coiled-coil region" evidence="10">
    <location>
        <begin position="306"/>
        <end position="362"/>
    </location>
</feature>
<dbReference type="InterPro" id="IPR001849">
    <property type="entry name" value="PH_domain"/>
</dbReference>
<dbReference type="InterPro" id="IPR018494">
    <property type="entry name" value="Oxysterol-bd_CS"/>
</dbReference>
<evidence type="ECO:0000256" key="5">
    <source>
        <dbReference type="ARBA" id="ARBA00022553"/>
    </source>
</evidence>
<comment type="similarity">
    <text evidence="2 8">Belongs to the OSBP family.</text>
</comment>
<name>A0A7I8WC87_9ANNE</name>
<dbReference type="GO" id="GO:0120009">
    <property type="term" value="P:intermembrane lipid transfer"/>
    <property type="evidence" value="ECO:0007669"/>
    <property type="project" value="UniProtKB-ARBA"/>
</dbReference>
<dbReference type="InterPro" id="IPR011993">
    <property type="entry name" value="PH-like_dom_sf"/>
</dbReference>
<dbReference type="PROSITE" id="PS01013">
    <property type="entry name" value="OSBP"/>
    <property type="match status" value="1"/>
</dbReference>
<dbReference type="PROSITE" id="PS50003">
    <property type="entry name" value="PH_DOMAIN"/>
    <property type="match status" value="1"/>
</dbReference>
<keyword evidence="5" id="KW-0597">Phosphoprotein</keyword>
<feature type="compositionally biased region" description="Low complexity" evidence="11">
    <location>
        <begin position="11"/>
        <end position="23"/>
    </location>
</feature>
<evidence type="ECO:0000256" key="6">
    <source>
        <dbReference type="ARBA" id="ARBA00023055"/>
    </source>
</evidence>
<feature type="compositionally biased region" description="Low complexity" evidence="11">
    <location>
        <begin position="234"/>
        <end position="259"/>
    </location>
</feature>
<evidence type="ECO:0000256" key="2">
    <source>
        <dbReference type="ARBA" id="ARBA00008842"/>
    </source>
</evidence>
<dbReference type="InterPro" id="IPR041680">
    <property type="entry name" value="PH_8"/>
</dbReference>
<dbReference type="Pfam" id="PF15409">
    <property type="entry name" value="PH_8"/>
    <property type="match status" value="1"/>
</dbReference>
<comment type="subcellular location">
    <subcellularLocation>
        <location evidence="1">Cytoplasm</location>
    </subcellularLocation>
</comment>
<dbReference type="FunFam" id="2.40.160.120:FF:000001">
    <property type="entry name" value="Oxysterol-binding protein"/>
    <property type="match status" value="1"/>
</dbReference>
<keyword evidence="14" id="KW-1185">Reference proteome</keyword>
<keyword evidence="7" id="KW-0446">Lipid-binding</keyword>
<dbReference type="PANTHER" id="PTHR10972:SF203">
    <property type="entry name" value="OXYSTEROL-BINDING PROTEIN HOMOLOG 3"/>
    <property type="match status" value="1"/>
</dbReference>
<keyword evidence="6 9" id="KW-0445">Lipid transport</keyword>
<dbReference type="InterPro" id="IPR000648">
    <property type="entry name" value="Oxysterol-bd"/>
</dbReference>
<feature type="region of interest" description="Disordered" evidence="11">
    <location>
        <begin position="1"/>
        <end position="28"/>
    </location>
</feature>
<keyword evidence="3 9" id="KW-0813">Transport</keyword>
<dbReference type="GO" id="GO:0005829">
    <property type="term" value="C:cytosol"/>
    <property type="evidence" value="ECO:0007669"/>
    <property type="project" value="TreeGrafter"/>
</dbReference>
<evidence type="ECO:0000256" key="4">
    <source>
        <dbReference type="ARBA" id="ARBA00022490"/>
    </source>
</evidence>
<dbReference type="InterPro" id="IPR037239">
    <property type="entry name" value="OSBP_sf"/>
</dbReference>
<evidence type="ECO:0000256" key="1">
    <source>
        <dbReference type="ARBA" id="ARBA00004496"/>
    </source>
</evidence>
<evidence type="ECO:0000313" key="13">
    <source>
        <dbReference type="EMBL" id="CAD5125774.1"/>
    </source>
</evidence>
<gene>
    <name evidence="13" type="ORF">DGYR_LOCUS13095</name>
</gene>
<dbReference type="GO" id="GO:0005886">
    <property type="term" value="C:plasma membrane"/>
    <property type="evidence" value="ECO:0007669"/>
    <property type="project" value="TreeGrafter"/>
</dbReference>
<evidence type="ECO:0000256" key="10">
    <source>
        <dbReference type="SAM" id="Coils"/>
    </source>
</evidence>
<dbReference type="GO" id="GO:0015485">
    <property type="term" value="F:cholesterol binding"/>
    <property type="evidence" value="ECO:0007669"/>
    <property type="project" value="TreeGrafter"/>
</dbReference>
<dbReference type="OrthoDB" id="1854502at2759"/>
<feature type="compositionally biased region" description="Acidic residues" evidence="11">
    <location>
        <begin position="412"/>
        <end position="427"/>
    </location>
</feature>
<comment type="caution">
    <text evidence="13">The sequence shown here is derived from an EMBL/GenBank/DDBJ whole genome shotgun (WGS) entry which is preliminary data.</text>
</comment>
<feature type="region of interest" description="Disordered" evidence="11">
    <location>
        <begin position="402"/>
        <end position="449"/>
    </location>
</feature>
<dbReference type="SMART" id="SM00233">
    <property type="entry name" value="PH"/>
    <property type="match status" value="1"/>
</dbReference>
<reference evidence="13 14" key="1">
    <citation type="submission" date="2020-08" db="EMBL/GenBank/DDBJ databases">
        <authorList>
            <person name="Hejnol A."/>
        </authorList>
    </citation>
    <scope>NUCLEOTIDE SEQUENCE [LARGE SCALE GENOMIC DNA]</scope>
</reference>
<dbReference type="AlphaFoldDB" id="A0A7I8WC87"/>
<dbReference type="EMBL" id="CAJFCJ010000028">
    <property type="protein sequence ID" value="CAD5125774.1"/>
    <property type="molecule type" value="Genomic_DNA"/>
</dbReference>
<dbReference type="GO" id="GO:0097038">
    <property type="term" value="C:perinuclear endoplasmic reticulum"/>
    <property type="evidence" value="ECO:0007669"/>
    <property type="project" value="TreeGrafter"/>
</dbReference>
<protein>
    <recommendedName>
        <fullName evidence="9">Oxysterol-binding protein</fullName>
    </recommendedName>
</protein>
<dbReference type="Pfam" id="PF01237">
    <property type="entry name" value="Oxysterol_BP"/>
    <property type="match status" value="1"/>
</dbReference>
<dbReference type="Gene3D" id="2.40.160.120">
    <property type="match status" value="1"/>
</dbReference>
<dbReference type="PANTHER" id="PTHR10972">
    <property type="entry name" value="OXYSTEROL-BINDING PROTEIN-RELATED"/>
    <property type="match status" value="1"/>
</dbReference>
<dbReference type="Proteomes" id="UP000549394">
    <property type="component" value="Unassembled WGS sequence"/>
</dbReference>
<dbReference type="SUPFAM" id="SSF50729">
    <property type="entry name" value="PH domain-like"/>
    <property type="match status" value="1"/>
</dbReference>
<accession>A0A7I8WC87</accession>
<dbReference type="SUPFAM" id="SSF144000">
    <property type="entry name" value="Oxysterol-binding protein-like"/>
    <property type="match status" value="1"/>
</dbReference>
<organism evidence="13 14">
    <name type="scientific">Dimorphilus gyrociliatus</name>
    <dbReference type="NCBI Taxonomy" id="2664684"/>
    <lineage>
        <taxon>Eukaryota</taxon>
        <taxon>Metazoa</taxon>
        <taxon>Spiralia</taxon>
        <taxon>Lophotrochozoa</taxon>
        <taxon>Annelida</taxon>
        <taxon>Polychaeta</taxon>
        <taxon>Polychaeta incertae sedis</taxon>
        <taxon>Dinophilidae</taxon>
        <taxon>Dimorphilus</taxon>
    </lineage>
</organism>
<feature type="domain" description="PH" evidence="12">
    <location>
        <begin position="49"/>
        <end position="144"/>
    </location>
</feature>
<keyword evidence="10" id="KW-0175">Coiled coil</keyword>
<sequence>MDYSDDDSGDNDPSNRLSSSVPSKSDKVSGKEWLMMEDLAEGVKYDRTPLKHDGYLMKRRKWPMKGWHKRYFVLENGILIYARTPNDIDKHKLHGEADVGFSCITYKPSSRRIHIDNGSFIFHLKEKNPKSFDYWIKALLEHRLFRQNILQKDVSRELTPITSPLASTRSSLKRKVSMVDKSQVGYAWLAEDSGMEMCNGDLKNANNQIHELGQILERLHQSSETENFLEENGSLHTSSTGSASLLSSSNPNLSELAANGKKNRPMSFPQTPSPAAFGDRNIEELKFKEDFLTIAKAVHDSLNSLFKRLGQEKEKLKVALENDENLTMESNNQMITSLKQALNESTALNEELTLKLSRIQAEASIDADKFKPRVSTLDRQTKILTGSMSLDSTSLAEFYDAQESLRESSAESSDDTEEEGTESDDEDAATRMGLDVDDDLPNHGTGRRTKLPVRQTFTGANIWGILRNNMGRDLSKISMPITLNEPLGALQRLCEELEYSDLLDKAASTEDPIERMVLVAAFSISCYAYTFHRPKQKPFNPLLGETYECVREDMGWKFISEQVSHHPPISAAHCTSKNFIYWLDVCVKMKLYGRSCEVEPTGLINLIIPKFKDHYKWNKVKTCIHNILMGECWIEHEGVIHISSTTGVHAKIKFFKKGGLWQDKRHQVVGSIHNENGEVVQEIFGKWNEGIYCGKAPSARCIWRPGTLPEDSTHYFNFSRFAIELNEIEKVHDSNYAPTDTRFRPDQRALEEGRISDAESEKIRLEQLQRERRKQREMDNITYKPKWFQKSEGQDSYSFNGKYWETRKESNFEKVQLW</sequence>
<proteinExistence type="inferred from homology"/>
<evidence type="ECO:0000256" key="3">
    <source>
        <dbReference type="ARBA" id="ARBA00022448"/>
    </source>
</evidence>
<dbReference type="Gene3D" id="2.30.29.30">
    <property type="entry name" value="Pleckstrin-homology domain (PH domain)/Phosphotyrosine-binding domain (PTB)"/>
    <property type="match status" value="1"/>
</dbReference>
<evidence type="ECO:0000259" key="12">
    <source>
        <dbReference type="PROSITE" id="PS50003"/>
    </source>
</evidence>
<evidence type="ECO:0000256" key="11">
    <source>
        <dbReference type="SAM" id="MobiDB-lite"/>
    </source>
</evidence>
<dbReference type="Gene3D" id="3.30.70.3490">
    <property type="match status" value="1"/>
</dbReference>
<feature type="region of interest" description="Disordered" evidence="11">
    <location>
        <begin position="229"/>
        <end position="277"/>
    </location>
</feature>
<keyword evidence="4" id="KW-0963">Cytoplasm</keyword>
<feature type="compositionally biased region" description="Acidic residues" evidence="11">
    <location>
        <begin position="1"/>
        <end position="10"/>
    </location>
</feature>
<evidence type="ECO:0000256" key="8">
    <source>
        <dbReference type="RuleBase" id="RU003844"/>
    </source>
</evidence>